<evidence type="ECO:0000256" key="2">
    <source>
        <dbReference type="SAM" id="Phobius"/>
    </source>
</evidence>
<name>A0A8B8K3I2_ABRPR</name>
<reference evidence="4" key="1">
    <citation type="journal article" date="2019" name="Toxins">
        <title>Detection of Abrin-Like and Prepropulchellin-Like Toxin Genes and Transcripts Using Whole Genome Sequencing and Full-Length Transcript Sequencing of Abrus precatorius.</title>
        <authorList>
            <person name="Hovde B.T."/>
            <person name="Daligault H.E."/>
            <person name="Hanschen E.R."/>
            <person name="Kunde Y.A."/>
            <person name="Johnson M.B."/>
            <person name="Starkenburg S.R."/>
            <person name="Johnson S.L."/>
        </authorList>
    </citation>
    <scope>NUCLEOTIDE SEQUENCE [LARGE SCALE GENOMIC DNA]</scope>
</reference>
<evidence type="ECO:0000313" key="4">
    <source>
        <dbReference type="Proteomes" id="UP000694853"/>
    </source>
</evidence>
<dbReference type="SMART" id="SM00248">
    <property type="entry name" value="ANK"/>
    <property type="match status" value="6"/>
</dbReference>
<dbReference type="AlphaFoldDB" id="A0A8B8K3I2"/>
<feature type="transmembrane region" description="Helical" evidence="2">
    <location>
        <begin position="532"/>
        <end position="557"/>
    </location>
</feature>
<dbReference type="GO" id="GO:0005886">
    <property type="term" value="C:plasma membrane"/>
    <property type="evidence" value="ECO:0007669"/>
    <property type="project" value="UniProtKB-SubCell"/>
</dbReference>
<keyword evidence="4" id="KW-1185">Reference proteome</keyword>
<keyword evidence="2" id="KW-0812">Transmembrane</keyword>
<evidence type="ECO:0000259" key="3">
    <source>
        <dbReference type="Pfam" id="PF13962"/>
    </source>
</evidence>
<keyword evidence="2" id="KW-1133">Transmembrane helix</keyword>
<dbReference type="Pfam" id="PF13962">
    <property type="entry name" value="PGG"/>
    <property type="match status" value="1"/>
</dbReference>
<feature type="transmembrane region" description="Helical" evidence="2">
    <location>
        <begin position="492"/>
        <end position="512"/>
    </location>
</feature>
<dbReference type="Gene3D" id="1.25.40.20">
    <property type="entry name" value="Ankyrin repeat-containing domain"/>
    <property type="match status" value="2"/>
</dbReference>
<dbReference type="InterPro" id="IPR036770">
    <property type="entry name" value="Ankyrin_rpt-contain_sf"/>
</dbReference>
<dbReference type="OrthoDB" id="1427171at2759"/>
<comment type="subcellular location">
    <subcellularLocation>
        <location evidence="1">Cell membrane</location>
        <topology evidence="1">Peripheral membrane protein</topology>
        <orientation evidence="1">Cytoplasmic side</orientation>
    </subcellularLocation>
</comment>
<feature type="transmembrane region" description="Helical" evidence="2">
    <location>
        <begin position="612"/>
        <end position="634"/>
    </location>
</feature>
<organism evidence="4 5">
    <name type="scientific">Abrus precatorius</name>
    <name type="common">Indian licorice</name>
    <name type="synonym">Glycine abrus</name>
    <dbReference type="NCBI Taxonomy" id="3816"/>
    <lineage>
        <taxon>Eukaryota</taxon>
        <taxon>Viridiplantae</taxon>
        <taxon>Streptophyta</taxon>
        <taxon>Embryophyta</taxon>
        <taxon>Tracheophyta</taxon>
        <taxon>Spermatophyta</taxon>
        <taxon>Magnoliopsida</taxon>
        <taxon>eudicotyledons</taxon>
        <taxon>Gunneridae</taxon>
        <taxon>Pentapetalae</taxon>
        <taxon>rosids</taxon>
        <taxon>fabids</taxon>
        <taxon>Fabales</taxon>
        <taxon>Fabaceae</taxon>
        <taxon>Papilionoideae</taxon>
        <taxon>50 kb inversion clade</taxon>
        <taxon>NPAAA clade</taxon>
        <taxon>indigoferoid/millettioid clade</taxon>
        <taxon>Abreae</taxon>
        <taxon>Abrus</taxon>
    </lineage>
</organism>
<feature type="transmembrane region" description="Helical" evidence="2">
    <location>
        <begin position="578"/>
        <end position="600"/>
    </location>
</feature>
<dbReference type="KEGG" id="aprc:113852179"/>
<keyword evidence="2" id="KW-0472">Membrane</keyword>
<dbReference type="InterPro" id="IPR002110">
    <property type="entry name" value="Ankyrin_rpt"/>
</dbReference>
<dbReference type="Proteomes" id="UP000694853">
    <property type="component" value="Unplaced"/>
</dbReference>
<dbReference type="GeneID" id="113852179"/>
<reference evidence="5" key="2">
    <citation type="submission" date="2025-08" db="UniProtKB">
        <authorList>
            <consortium name="RefSeq"/>
        </authorList>
    </citation>
    <scope>IDENTIFICATION</scope>
    <source>
        <tissue evidence="5">Young leaves</tissue>
    </source>
</reference>
<gene>
    <name evidence="5" type="primary">LOC113852179</name>
</gene>
<dbReference type="PANTHER" id="PTHR24177:SF215">
    <property type="entry name" value="PGG DOMAIN-CONTAINING PROTEIN"/>
    <property type="match status" value="1"/>
</dbReference>
<evidence type="ECO:0000256" key="1">
    <source>
        <dbReference type="ARBA" id="ARBA00004413"/>
    </source>
</evidence>
<evidence type="ECO:0000313" key="5">
    <source>
        <dbReference type="RefSeq" id="XP_027338221.1"/>
    </source>
</evidence>
<accession>A0A8B8K3I2</accession>
<protein>
    <submittedName>
        <fullName evidence="5">Uncharacterized protein LOC113852179</fullName>
    </submittedName>
</protein>
<dbReference type="RefSeq" id="XP_027338221.1">
    <property type="nucleotide sequence ID" value="XM_027482420.1"/>
</dbReference>
<dbReference type="InterPro" id="IPR026961">
    <property type="entry name" value="PGG_dom"/>
</dbReference>
<sequence>MGKKIEIVETSFTAFDRKMEKPQHAVLKEDWKAFKKFFEQDNKALLEPMDLDKNTAIHVATRSDKPQLLAELLDMLPITDRWHALRRKNVHRNNVLHHAVNFTDNVGILDMILKYENEVPPPPGDQIDESEENGTPLLEMKNDLGETPLYRAANAGNLKMLQHMAKCVEDIQVHFVRGDKLPILHIAIVGRHLDVAVWLMKVDERLADAKDQRGLTVLPDEYYEFEDYAESVRVIRSESDLESGKDKKLPTSGFSRINHAVWKRLAKEWDAVDRLWQLKRQHKLAEYLADLLVQKDYSWHKTCNEKQRTVSVLPIIKPINVTARTKRVNELKETQSTQQSRRTYSDYTPLLLAAEAGIVEIVEKIINMFPEAINHVSEDELNILHVAVRNRQLKIFKLIRKYGALRWLGDRISNKGRTLLHQVARMEYYKGSDQAGYAYELQDELRWFERVKKLIPAHLMMHCNEDNLTAKEQFEIEHADMLKDAQDWIKETAQSCSAVAVLVATVVFAAAYTIPGGTDARGIPIFLHSPVFLFFTIMDVVALASSLASVVMFLSILTSPFEMWEFYKSLPRKLTLGFTLLFFSLTTTMLSFSATILLTIRLESDKWSSSLIYSAAFFPVSIFGLLQFPFYIAIKDKLMLFLKKFKKMIPRSGAKAKKRKYRVFER</sequence>
<proteinExistence type="predicted"/>
<dbReference type="PANTHER" id="PTHR24177">
    <property type="entry name" value="CASKIN"/>
    <property type="match status" value="1"/>
</dbReference>
<feature type="domain" description="PGG" evidence="3">
    <location>
        <begin position="487"/>
        <end position="597"/>
    </location>
</feature>
<dbReference type="SUPFAM" id="SSF48403">
    <property type="entry name" value="Ankyrin repeat"/>
    <property type="match status" value="1"/>
</dbReference>